<evidence type="ECO:0000313" key="1">
    <source>
        <dbReference type="EMBL" id="KAI7985124.1"/>
    </source>
</evidence>
<comment type="caution">
    <text evidence="1">The sequence shown here is derived from an EMBL/GenBank/DDBJ whole genome shotgun (WGS) entry which is preliminary data.</text>
</comment>
<accession>A0ACC0F9H4</accession>
<name>A0ACC0F9H4_9ERIC</name>
<sequence>MGEGGRREESPVPIRLNLTTEPSRELPTTLLLLFLLLLILSPPSASLNVFLPQAPPNPMLMPIKPFQEYYDPNRSMLELVFAPAEEWISCSDEEIIDAMMKELAKLFPDEISADQSKAIFFFIMDELLLWMNCYFANVL</sequence>
<dbReference type="EMBL" id="CM045772">
    <property type="protein sequence ID" value="KAI7985124.1"/>
    <property type="molecule type" value="Genomic_DNA"/>
</dbReference>
<reference evidence="1 2" key="1">
    <citation type="journal article" date="2022" name="Plant J.">
        <title>Chromosome-level genome of Camellia lanceoleosa provides a valuable resource for understanding genome evolution and self-incompatibility.</title>
        <authorList>
            <person name="Gong W."/>
            <person name="Xiao S."/>
            <person name="Wang L."/>
            <person name="Liao Z."/>
            <person name="Chang Y."/>
            <person name="Mo W."/>
            <person name="Hu G."/>
            <person name="Li W."/>
            <person name="Zhao G."/>
            <person name="Zhu H."/>
            <person name="Hu X."/>
            <person name="Ji K."/>
            <person name="Xiang X."/>
            <person name="Song Q."/>
            <person name="Yuan D."/>
            <person name="Jin S."/>
            <person name="Zhang L."/>
        </authorList>
    </citation>
    <scope>NUCLEOTIDE SEQUENCE [LARGE SCALE GENOMIC DNA]</scope>
    <source>
        <strain evidence="1">SQ_2022a</strain>
    </source>
</reference>
<organism evidence="1 2">
    <name type="scientific">Camellia lanceoleosa</name>
    <dbReference type="NCBI Taxonomy" id="1840588"/>
    <lineage>
        <taxon>Eukaryota</taxon>
        <taxon>Viridiplantae</taxon>
        <taxon>Streptophyta</taxon>
        <taxon>Embryophyta</taxon>
        <taxon>Tracheophyta</taxon>
        <taxon>Spermatophyta</taxon>
        <taxon>Magnoliopsida</taxon>
        <taxon>eudicotyledons</taxon>
        <taxon>Gunneridae</taxon>
        <taxon>Pentapetalae</taxon>
        <taxon>asterids</taxon>
        <taxon>Ericales</taxon>
        <taxon>Theaceae</taxon>
        <taxon>Camellia</taxon>
    </lineage>
</organism>
<keyword evidence="2" id="KW-1185">Reference proteome</keyword>
<protein>
    <submittedName>
        <fullName evidence="1">Uncharacterized protein</fullName>
    </submittedName>
</protein>
<gene>
    <name evidence="1" type="ORF">LOK49_LG14G00786</name>
</gene>
<dbReference type="Proteomes" id="UP001060215">
    <property type="component" value="Chromosome 15"/>
</dbReference>
<evidence type="ECO:0000313" key="2">
    <source>
        <dbReference type="Proteomes" id="UP001060215"/>
    </source>
</evidence>
<proteinExistence type="predicted"/>